<evidence type="ECO:0008006" key="4">
    <source>
        <dbReference type="Google" id="ProtNLM"/>
    </source>
</evidence>
<dbReference type="EMBL" id="FTOQ01000001">
    <property type="protein sequence ID" value="SIS55903.1"/>
    <property type="molecule type" value="Genomic_DNA"/>
</dbReference>
<dbReference type="STRING" id="633194.SAMN05421759_101416"/>
<keyword evidence="1" id="KW-0732">Signal</keyword>
<dbReference type="OrthoDB" id="7829925at2"/>
<feature type="chain" id="PRO_5012026364" description="Dihydroxy-acid dehydratase" evidence="1">
    <location>
        <begin position="21"/>
        <end position="235"/>
    </location>
</feature>
<dbReference type="AlphaFoldDB" id="A0A1N7K2T6"/>
<keyword evidence="3" id="KW-1185">Reference proteome</keyword>
<protein>
    <recommendedName>
        <fullName evidence="4">Dihydroxy-acid dehydratase</fullName>
    </recommendedName>
</protein>
<organism evidence="2 3">
    <name type="scientific">Roseivivax lentus</name>
    <dbReference type="NCBI Taxonomy" id="633194"/>
    <lineage>
        <taxon>Bacteria</taxon>
        <taxon>Pseudomonadati</taxon>
        <taxon>Pseudomonadota</taxon>
        <taxon>Alphaproteobacteria</taxon>
        <taxon>Rhodobacterales</taxon>
        <taxon>Roseobacteraceae</taxon>
        <taxon>Roseivivax</taxon>
    </lineage>
</organism>
<accession>A0A1N7K2T6</accession>
<proteinExistence type="predicted"/>
<reference evidence="3" key="1">
    <citation type="submission" date="2017-01" db="EMBL/GenBank/DDBJ databases">
        <authorList>
            <person name="Varghese N."/>
            <person name="Submissions S."/>
        </authorList>
    </citation>
    <scope>NUCLEOTIDE SEQUENCE [LARGE SCALE GENOMIC DNA]</scope>
    <source>
        <strain evidence="3">DSM 29430</strain>
    </source>
</reference>
<feature type="signal peptide" evidence="1">
    <location>
        <begin position="1"/>
        <end position="20"/>
    </location>
</feature>
<dbReference type="PROSITE" id="PS51257">
    <property type="entry name" value="PROKAR_LIPOPROTEIN"/>
    <property type="match status" value="1"/>
</dbReference>
<dbReference type="Proteomes" id="UP000186684">
    <property type="component" value="Unassembled WGS sequence"/>
</dbReference>
<evidence type="ECO:0000313" key="3">
    <source>
        <dbReference type="Proteomes" id="UP000186684"/>
    </source>
</evidence>
<evidence type="ECO:0000313" key="2">
    <source>
        <dbReference type="EMBL" id="SIS55903.1"/>
    </source>
</evidence>
<evidence type="ECO:0000256" key="1">
    <source>
        <dbReference type="SAM" id="SignalP"/>
    </source>
</evidence>
<sequence length="235" mass="23736">MPLSRCISGLLGATALLALAGCEVAPDGTLAPSRGFLTGFSSPGSEGGNAALAQPDAARALIEAVEIADGDVIVAGPFGYCVDPTTVESGRTRGFVVLASCNILSDGASGAAVPPALITVTVGPEERRVAEPDAETLARLAKAPLLEARSAEGLTLAYLGQGGDTLFEGGDPQYWRGAFLLGKRLIGLAIYAPADSGIEDRDGARLLQETYERIRAASPALGQPVSAGGGDGSRG</sequence>
<gene>
    <name evidence="2" type="ORF">SAMN05421759_101416</name>
</gene>
<dbReference type="RefSeq" id="WP_083950430.1">
    <property type="nucleotide sequence ID" value="NZ_FTOQ01000001.1"/>
</dbReference>
<name>A0A1N7K2T6_9RHOB</name>